<dbReference type="PROSITE" id="PS51145">
    <property type="entry name" value="ZU5"/>
    <property type="match status" value="2"/>
</dbReference>
<name>A0A7K7CCG4_APHCE</name>
<dbReference type="Gene3D" id="1.25.40.20">
    <property type="entry name" value="Ankyrin repeat-containing domain"/>
    <property type="match status" value="3"/>
</dbReference>
<dbReference type="InterPro" id="IPR002110">
    <property type="entry name" value="Ankyrin_rpt"/>
</dbReference>
<feature type="repeat" description="ANK" evidence="17">
    <location>
        <begin position="691"/>
        <end position="723"/>
    </location>
</feature>
<organism evidence="21 22">
    <name type="scientific">Aphelocoma coerulescens</name>
    <name type="common">Florida scrub-jay</name>
    <name type="synonym">Corvus coerulescens</name>
    <dbReference type="NCBI Taxonomy" id="39617"/>
    <lineage>
        <taxon>Eukaryota</taxon>
        <taxon>Metazoa</taxon>
        <taxon>Chordata</taxon>
        <taxon>Craniata</taxon>
        <taxon>Vertebrata</taxon>
        <taxon>Euteleostomi</taxon>
        <taxon>Archelosauria</taxon>
        <taxon>Archosauria</taxon>
        <taxon>Dinosauria</taxon>
        <taxon>Saurischia</taxon>
        <taxon>Theropoda</taxon>
        <taxon>Coelurosauria</taxon>
        <taxon>Aves</taxon>
        <taxon>Neognathae</taxon>
        <taxon>Neoaves</taxon>
        <taxon>Telluraves</taxon>
        <taxon>Australaves</taxon>
        <taxon>Passeriformes</taxon>
        <taxon>Corvoidea</taxon>
        <taxon>Corvidae</taxon>
        <taxon>Aphelocoma</taxon>
    </lineage>
</organism>
<dbReference type="Pfam" id="PF00791">
    <property type="entry name" value="ZU5"/>
    <property type="match status" value="1"/>
</dbReference>
<feature type="repeat" description="ANK" evidence="17">
    <location>
        <begin position="394"/>
        <end position="426"/>
    </location>
</feature>
<feature type="domain" description="ZU5" evidence="20">
    <location>
        <begin position="906"/>
        <end position="1061"/>
    </location>
</feature>
<keyword evidence="11" id="KW-0379">Hydroxylation</keyword>
<feature type="compositionally biased region" description="Polar residues" evidence="18">
    <location>
        <begin position="883"/>
        <end position="897"/>
    </location>
</feature>
<evidence type="ECO:0000259" key="20">
    <source>
        <dbReference type="PROSITE" id="PS51145"/>
    </source>
</evidence>
<feature type="repeat" description="ANK" evidence="17">
    <location>
        <begin position="101"/>
        <end position="133"/>
    </location>
</feature>
<feature type="domain" description="Death" evidence="19">
    <location>
        <begin position="1395"/>
        <end position="1479"/>
    </location>
</feature>
<comment type="function">
    <text evidence="13">Component of the ankyrin-1 complex, a multiprotein complex involved in the stability and shape of the erythrocyte membrane. Attaches integral membrane proteins to cytoskeletal elements; binds to the erythrocyte membrane protein band 4.2, to Na-K ATPase, to the lymphocyte membrane protein GP85, and to the cytoskeletal proteins fodrin, tubulin, vimentin and desmin. Erythrocyte ankyrins also link spectrin (beta chain) to the cytoplasmic domain of the erythrocytes anion exchange protein; they retain most or all of these binding functions.</text>
</comment>
<dbReference type="InterPro" id="IPR011029">
    <property type="entry name" value="DEATH-like_dom_sf"/>
</dbReference>
<dbReference type="GO" id="GO:0014731">
    <property type="term" value="C:spectrin-associated cytoskeleton"/>
    <property type="evidence" value="ECO:0007669"/>
    <property type="project" value="UniProtKB-ARBA"/>
</dbReference>
<feature type="repeat" description="ANK" evidence="17">
    <location>
        <begin position="559"/>
        <end position="585"/>
    </location>
</feature>
<feature type="repeat" description="ANK" evidence="17">
    <location>
        <begin position="229"/>
        <end position="261"/>
    </location>
</feature>
<keyword evidence="8 17" id="KW-0040">ANK repeat</keyword>
<evidence type="ECO:0000256" key="3">
    <source>
        <dbReference type="ARBA" id="ARBA00004370"/>
    </source>
</evidence>
<feature type="repeat" description="ANK" evidence="17">
    <location>
        <begin position="295"/>
        <end position="327"/>
    </location>
</feature>
<feature type="compositionally biased region" description="Basic and acidic residues" evidence="18">
    <location>
        <begin position="866"/>
        <end position="876"/>
    </location>
</feature>
<feature type="repeat" description="ANK" evidence="17">
    <location>
        <begin position="361"/>
        <end position="393"/>
    </location>
</feature>
<dbReference type="SMART" id="SM00005">
    <property type="entry name" value="DEATH"/>
    <property type="match status" value="1"/>
</dbReference>
<evidence type="ECO:0000256" key="14">
    <source>
        <dbReference type="ARBA" id="ARBA00061944"/>
    </source>
</evidence>
<dbReference type="SMART" id="SM00248">
    <property type="entry name" value="ANK"/>
    <property type="match status" value="23"/>
</dbReference>
<feature type="repeat" description="ANK" evidence="17">
    <location>
        <begin position="196"/>
        <end position="228"/>
    </location>
</feature>
<dbReference type="Gene3D" id="1.10.533.10">
    <property type="entry name" value="Death Domain, Fas"/>
    <property type="match status" value="1"/>
</dbReference>
<dbReference type="Proteomes" id="UP000575874">
    <property type="component" value="Unassembled WGS sequence"/>
</dbReference>
<feature type="repeat" description="ANK" evidence="17">
    <location>
        <begin position="658"/>
        <end position="690"/>
    </location>
</feature>
<dbReference type="InterPro" id="IPR000906">
    <property type="entry name" value="ZU5_dom"/>
</dbReference>
<dbReference type="Pfam" id="PF00531">
    <property type="entry name" value="Death"/>
    <property type="match status" value="1"/>
</dbReference>
<evidence type="ECO:0000256" key="6">
    <source>
        <dbReference type="ARBA" id="ARBA00022737"/>
    </source>
</evidence>
<evidence type="ECO:0000256" key="16">
    <source>
        <dbReference type="ARBA" id="ARBA00083208"/>
    </source>
</evidence>
<feature type="region of interest" description="Disordered" evidence="18">
    <location>
        <begin position="865"/>
        <end position="897"/>
    </location>
</feature>
<evidence type="ECO:0000259" key="19">
    <source>
        <dbReference type="PROSITE" id="PS50017"/>
    </source>
</evidence>
<evidence type="ECO:0000256" key="1">
    <source>
        <dbReference type="ARBA" id="ARBA00004245"/>
    </source>
</evidence>
<dbReference type="EMBL" id="VZSI01000100">
    <property type="protein sequence ID" value="NWY18133.1"/>
    <property type="molecule type" value="Genomic_DNA"/>
</dbReference>
<keyword evidence="12" id="KW-0449">Lipoprotein</keyword>
<protein>
    <recommendedName>
        <fullName evidence="15">Ankyrin-1</fullName>
    </recommendedName>
    <alternativeName>
        <fullName evidence="16">Erythrocyte ankyrin</fullName>
    </alternativeName>
</protein>
<dbReference type="PANTHER" id="PTHR24123">
    <property type="entry name" value="ANKYRIN REPEAT-CONTAINING"/>
    <property type="match status" value="1"/>
</dbReference>
<feature type="non-terminal residue" evidence="21">
    <location>
        <position position="1"/>
    </location>
</feature>
<feature type="repeat" description="ANK" evidence="17">
    <location>
        <begin position="427"/>
        <end position="459"/>
    </location>
</feature>
<evidence type="ECO:0000256" key="13">
    <source>
        <dbReference type="ARBA" id="ARBA00058177"/>
    </source>
</evidence>
<evidence type="ECO:0000256" key="9">
    <source>
        <dbReference type="ARBA" id="ARBA00023136"/>
    </source>
</evidence>
<dbReference type="FunFam" id="1.25.40.20:FF:000002">
    <property type="entry name" value="Ankyrin-2 isoform 2"/>
    <property type="match status" value="1"/>
</dbReference>
<dbReference type="Pfam" id="PF00023">
    <property type="entry name" value="Ank"/>
    <property type="match status" value="3"/>
</dbReference>
<dbReference type="PROSITE" id="PS50088">
    <property type="entry name" value="ANK_REPEAT"/>
    <property type="match status" value="21"/>
</dbReference>
<feature type="repeat" description="ANK" evidence="17">
    <location>
        <begin position="328"/>
        <end position="360"/>
    </location>
</feature>
<dbReference type="Pfam" id="PF12796">
    <property type="entry name" value="Ank_2"/>
    <property type="match status" value="5"/>
</dbReference>
<feature type="repeat" description="ANK" evidence="17">
    <location>
        <begin position="526"/>
        <end position="558"/>
    </location>
</feature>
<keyword evidence="4" id="KW-0963">Cytoplasm</keyword>
<evidence type="ECO:0000256" key="10">
    <source>
        <dbReference type="ARBA" id="ARBA00023212"/>
    </source>
</evidence>
<accession>A0A7K7CCG4</accession>
<dbReference type="GO" id="GO:0016020">
    <property type="term" value="C:membrane"/>
    <property type="evidence" value="ECO:0007669"/>
    <property type="project" value="UniProtKB-SubCell"/>
</dbReference>
<dbReference type="PROSITE" id="PS50297">
    <property type="entry name" value="ANK_REP_REGION"/>
    <property type="match status" value="21"/>
</dbReference>
<keyword evidence="7" id="KW-0703">Sarcoplasmic reticulum</keyword>
<feature type="repeat" description="ANK" evidence="17">
    <location>
        <begin position="134"/>
        <end position="158"/>
    </location>
</feature>
<evidence type="ECO:0000256" key="18">
    <source>
        <dbReference type="SAM" id="MobiDB-lite"/>
    </source>
</evidence>
<feature type="repeat" description="ANK" evidence="17">
    <location>
        <begin position="592"/>
        <end position="624"/>
    </location>
</feature>
<feature type="non-terminal residue" evidence="21">
    <location>
        <position position="1893"/>
    </location>
</feature>
<evidence type="ECO:0000256" key="7">
    <source>
        <dbReference type="ARBA" id="ARBA00022951"/>
    </source>
</evidence>
<feature type="repeat" description="ANK" evidence="17">
    <location>
        <begin position="262"/>
        <end position="294"/>
    </location>
</feature>
<evidence type="ECO:0000256" key="12">
    <source>
        <dbReference type="ARBA" id="ARBA00023288"/>
    </source>
</evidence>
<dbReference type="PROSITE" id="PS50017">
    <property type="entry name" value="DEATH_DOMAIN"/>
    <property type="match status" value="1"/>
</dbReference>
<dbReference type="InterPro" id="IPR036770">
    <property type="entry name" value="Ankyrin_rpt-contain_sf"/>
</dbReference>
<feature type="repeat" description="ANK" evidence="17">
    <location>
        <begin position="493"/>
        <end position="525"/>
    </location>
</feature>
<comment type="subcellular location">
    <subcellularLocation>
        <location evidence="1">Cytoplasm</location>
        <location evidence="1">Cytoskeleton</location>
    </subcellularLocation>
    <subcellularLocation>
        <location evidence="3">Membrane</location>
    </subcellularLocation>
    <subcellularLocation>
        <location evidence="2">Sarcoplasmic reticulum</location>
    </subcellularLocation>
</comment>
<sequence length="1893" mass="207277">ADAATSFLRAARSGNLDKALDHLRNGVDINTCNQNGLNALHLASKEGHVKMVVELLHKEIVLETTTKKGNTALHIAALAGQQDVVRELVNYGANVNAQSQKGFTPLYMAAQENHLEVVKFLLENGANQNVATEDGFTPLAVALQQGHENVVAHLINYGTKGKVRLPALHIAARNDDTRTAAVLLQNDPNADVLSKTGFTPLHIAAHYENLSVAQLLLNRGASVNFTPQNGITPLHIASRRGNIIMVRLLLDRGAQIETRTKDELTPLHCAARNGHVRIAEILLDHGAPIQAKTKNGLSPIHMAAQGDHLDCVRLLLQYSAEIDDITLDHLTPLHVAAHCGHHRVAKLLVEKGAKPNSRALNGFTPLHIACKKNHIRVMELLLKTGASIDAVTESGLTPLHVAAFMGHLPIVKTLLQRGASPNVSNVKVETPLHMAARAGHTDVAKYLLQNKAKANANAKDDQTPLHCAARIGHTGMVKLLLENNANPNLATTAGHTPLHITAREGHMDTALALLEKGASQTCMTKKGFTPLHVAAKYGKVDVAELLLAHDAHPNAAGKNGLTPLHVAVHHNNLEIVKLLLPKGSSPHNSAWNGYTPLHIAAKQNQMEVASSLLQYGASANAESMQGVTPLHLASQEGHADMVALLFSKQANGNLGNKSGLTPLHLVAQEGHVLVADVLVKHGVTVDAMTRMGYTPLHVASHYGNIKLVKFLLQHQADVNAKTKLGYTPLHQAAQQGHTDVVTLLLKHGASPNEISTNGTTPLAIAKRLGYISVTDVLKIVTEETDIPSVGDKHRMSFPETVDEILDVSEDEEEELIAPKPKTPDLRDQEGKREILEFMTTATLEQTVESPAVLQVPCIPPETVVTRAEETEQPSKEFDEDSLIPSSPATETSDNISPVASPVHTGFLVSFMVDARGGSMRGSRHHGLRVVIPPRACAAPTRITCRLVKPQKLPAPPPLAEEEGLGSRIIALGPAGAQFLSPVIVEIPHFASYGRGDRELVVLRSENGSVWKEHRNRYEESYMDQLLNGMDEELESQEELDKKRVCRIITTDFPLYFVVMSRICQDCDMIGPEGGCLKSTLVPMVQATFPDTAVTKRVRLALQAQPVPDELVTKLLGNQATFSPIVTVEPRRRKFHRPIGLRIPLPPSWKDNPRDSGEGDTTSLRLLCSVIGGTAQAQWEDITGTTKLVYENECANFTTNVSARFWLADCPRTAEAVHFATMLYKELTAVPYMAKFVVFAKMNDAREGRLRCYCMTDDKVDKTLEQHENFTEVARSRDIEVVEGMPLHVELSGNLVPVKKATQPRTFLFQSFRENRLVIPIKVRDSSREASGSLSFLRKAMKYEDLQHVLCHLNISIPPCTKVTPHSPHHSGAEPCAAEAVTPFSSPGSLSSTDKADQKMVDIAEQLGLSWAELARELQFGVDDINRIRVENPNSLLEQSIALLNLWASREGKNVKMENLYTALRNIDRGEIVNMLEGSGRQSRSLKGSWRYTDRDYSLSPSQMNGYASLQDELLSPASLHYTLPSPLRADQYWNEVAIMDAIPMAATEQDALMEMSDMQVWSSGLTPSLVTAEDSSLECSKAEDSDATSEGRFPGQLLADAHGPDHMGSMDLVEDDTVDSDAMNGLIDLLEQEEGQRPEGKMPSGDHQPGTGEQDPESEVSFVSVQQKVQARIMTSPTFSHAVEKSADRLRDWNAEGSFISCLQDLTPGSWQEGVTRRLLPTHTTASGAQGQEQEQVLMPAMELMRISSTEDSDWQPQHPAGGWQEKADSRFFGQVRGNEALHLPGEQVTEEQFTDDQGNIITKKIIRKVVRQLGPGDMGDRQEQEELILEGSLQEPQDLEAEDDHFMKYSILHRDGLGAKEEVRVRVPKPEVSGGRMGAQIVKRASLKRGKQ</sequence>
<evidence type="ECO:0000313" key="22">
    <source>
        <dbReference type="Proteomes" id="UP000575874"/>
    </source>
</evidence>
<dbReference type="FunFam" id="2.60.220.30:FF:000001">
    <property type="entry name" value="Ankyrin-3 isoform 2"/>
    <property type="match status" value="1"/>
</dbReference>
<dbReference type="Pfam" id="PF17809">
    <property type="entry name" value="UPA_2"/>
    <property type="match status" value="1"/>
</dbReference>
<dbReference type="InterPro" id="IPR051165">
    <property type="entry name" value="Multifunctional_ANK_Repeat"/>
</dbReference>
<comment type="caution">
    <text evidence="21">The sequence shown here is derived from an EMBL/GenBank/DDBJ whole genome shotgun (WGS) entry which is preliminary data.</text>
</comment>
<dbReference type="GO" id="GO:0007165">
    <property type="term" value="P:signal transduction"/>
    <property type="evidence" value="ECO:0007669"/>
    <property type="project" value="InterPro"/>
</dbReference>
<dbReference type="SMART" id="SM00218">
    <property type="entry name" value="ZU5"/>
    <property type="match status" value="1"/>
</dbReference>
<dbReference type="PRINTS" id="PR01415">
    <property type="entry name" value="ANKYRIN"/>
</dbReference>
<dbReference type="FunFam" id="2.60.40.2660:FF:000002">
    <property type="entry name" value="Ankyrin-1 isoform B"/>
    <property type="match status" value="1"/>
</dbReference>
<proteinExistence type="predicted"/>
<dbReference type="PANTHER" id="PTHR24123:SF71">
    <property type="entry name" value="ANKYRIN 1, ERYTHROCYTIC A ISOFORM X1"/>
    <property type="match status" value="1"/>
</dbReference>
<dbReference type="Pfam" id="PF13637">
    <property type="entry name" value="Ank_4"/>
    <property type="match status" value="3"/>
</dbReference>
<keyword evidence="22" id="KW-1185">Reference proteome</keyword>
<keyword evidence="6" id="KW-0677">Repeat</keyword>
<evidence type="ECO:0000256" key="5">
    <source>
        <dbReference type="ARBA" id="ARBA00022553"/>
    </source>
</evidence>
<evidence type="ECO:0000256" key="17">
    <source>
        <dbReference type="PROSITE-ProRule" id="PRU00023"/>
    </source>
</evidence>
<feature type="region of interest" description="Disordered" evidence="18">
    <location>
        <begin position="1634"/>
        <end position="1658"/>
    </location>
</feature>
<feature type="repeat" description="ANK" evidence="17">
    <location>
        <begin position="35"/>
        <end position="56"/>
    </location>
</feature>
<feature type="repeat" description="ANK" evidence="17">
    <location>
        <begin position="625"/>
        <end position="657"/>
    </location>
</feature>
<keyword evidence="5" id="KW-0597">Phosphoprotein</keyword>
<dbReference type="FunFam" id="1.25.40.20:FF:000001">
    <property type="entry name" value="Ankyrin-2 isoform 2"/>
    <property type="match status" value="1"/>
</dbReference>
<dbReference type="SUPFAM" id="SSF48403">
    <property type="entry name" value="Ankyrin repeat"/>
    <property type="match status" value="2"/>
</dbReference>
<evidence type="ECO:0000256" key="8">
    <source>
        <dbReference type="ARBA" id="ARBA00023043"/>
    </source>
</evidence>
<dbReference type="Gene3D" id="2.60.40.2660">
    <property type="match status" value="1"/>
</dbReference>
<evidence type="ECO:0000256" key="15">
    <source>
        <dbReference type="ARBA" id="ARBA00069479"/>
    </source>
</evidence>
<gene>
    <name evidence="21" type="primary">Ank1</name>
    <name evidence="21" type="ORF">APHCOE_R10970</name>
</gene>
<dbReference type="FunFam" id="1.25.40.20:FF:000003">
    <property type="entry name" value="Ankyrin, isoform B"/>
    <property type="match status" value="1"/>
</dbReference>
<feature type="domain" description="ZU5" evidence="20">
    <location>
        <begin position="1063"/>
        <end position="1209"/>
    </location>
</feature>
<reference evidence="21 22" key="1">
    <citation type="submission" date="2019-09" db="EMBL/GenBank/DDBJ databases">
        <title>Bird 10,000 Genomes (B10K) Project - Family phase.</title>
        <authorList>
            <person name="Zhang G."/>
        </authorList>
    </citation>
    <scope>NUCLEOTIDE SEQUENCE [LARGE SCALE GENOMIC DNA]</scope>
    <source>
        <strain evidence="21">OUT-0022</strain>
        <tissue evidence="21">Blood</tissue>
    </source>
</reference>
<dbReference type="GO" id="GO:0016529">
    <property type="term" value="C:sarcoplasmic reticulum"/>
    <property type="evidence" value="ECO:0007669"/>
    <property type="project" value="UniProtKB-SubCell"/>
</dbReference>
<dbReference type="FunFam" id="2.60.220.30:FF:000002">
    <property type="entry name" value="Ankyrin-3 isoform 2"/>
    <property type="match status" value="1"/>
</dbReference>
<keyword evidence="9" id="KW-0472">Membrane</keyword>
<feature type="repeat" description="ANK" evidence="17">
    <location>
        <begin position="460"/>
        <end position="492"/>
    </location>
</feature>
<evidence type="ECO:0000256" key="2">
    <source>
        <dbReference type="ARBA" id="ARBA00004369"/>
    </source>
</evidence>
<feature type="region of interest" description="Disordered" evidence="18">
    <location>
        <begin position="1575"/>
        <end position="1594"/>
    </location>
</feature>
<dbReference type="InterPro" id="IPR040745">
    <property type="entry name" value="Ankyrin_UPA"/>
</dbReference>
<evidence type="ECO:0000313" key="21">
    <source>
        <dbReference type="EMBL" id="NWY18133.1"/>
    </source>
</evidence>
<dbReference type="FunFam" id="1.10.533.10:FF:000010">
    <property type="entry name" value="Ankyrin 1"/>
    <property type="match status" value="1"/>
</dbReference>
<evidence type="ECO:0000256" key="11">
    <source>
        <dbReference type="ARBA" id="ARBA00023278"/>
    </source>
</evidence>
<comment type="subunit">
    <text evidence="14">Component of the ankyrin-1 complex in the erythrocyte, composed of ANK1, RHCE, RHAG, SLC4A1, EPB42, GYPA, GYPB and AQP1. Interacts with a number of integral membrane proteins and cytoskeletal proteins. Interacts (via N-terminus) with SPTB/spectrin (beta chain). Also interacts with TTN/titin. Isoform Mu17 interacts with OBSCN isoform 3/obscurin. Interacts with HIF1AN. Interacts (via ANK 1-5 repeats) with RHCE; this interaction mediates the primary membrane attachment site for ANK1. Interacts (via ANK 1-2 repeats) with AQP1 (via the N-terminal). Interacts (via ANK 1-13 repeats) with EPB42. Interacts directly with SLC4A1 (via the cytoplasmic domain); this interaction is mediated by the SLC4A1 Band 3-II and Band 3-III dimers.</text>
</comment>
<keyword evidence="10" id="KW-0206">Cytoskeleton</keyword>
<feature type="repeat" description="ANK" evidence="17">
    <location>
        <begin position="68"/>
        <end position="100"/>
    </location>
</feature>
<evidence type="ECO:0000256" key="4">
    <source>
        <dbReference type="ARBA" id="ARBA00022490"/>
    </source>
</evidence>
<feature type="repeat" description="ANK" evidence="17">
    <location>
        <begin position="724"/>
        <end position="756"/>
    </location>
</feature>
<dbReference type="CDD" id="cd08805">
    <property type="entry name" value="Death_ank1"/>
    <property type="match status" value="1"/>
</dbReference>
<dbReference type="Gene3D" id="2.60.220.30">
    <property type="match status" value="2"/>
</dbReference>
<dbReference type="GO" id="GO:0071944">
    <property type="term" value="C:cell periphery"/>
    <property type="evidence" value="ECO:0007669"/>
    <property type="project" value="UniProtKB-ARBA"/>
</dbReference>
<dbReference type="InterPro" id="IPR000488">
    <property type="entry name" value="Death_dom"/>
</dbReference>
<dbReference type="SUPFAM" id="SSF47986">
    <property type="entry name" value="DEATH domain"/>
    <property type="match status" value="1"/>
</dbReference>